<dbReference type="SMR" id="A0A8I6XKE4"/>
<comment type="subunit">
    <text evidence="12">Heterodimer of subunit A (variable subunit) and subunit B (catalytic subunit). Heterodimeric FTR forms a complex with ferredoxin and thioredoxin.</text>
</comment>
<accession>A0A8I6XKE4</accession>
<dbReference type="InterPro" id="IPR036644">
    <property type="entry name" value="FTR_bsu_sf"/>
</dbReference>
<dbReference type="GO" id="GO:0016730">
    <property type="term" value="F:oxidoreductase activity, acting on iron-sulfur proteins as donors"/>
    <property type="evidence" value="ECO:0007669"/>
    <property type="project" value="InterPro"/>
</dbReference>
<sequence>MMSITSTAGTLLCPPPVSRGGWRGGRYAVRAQAPGDGGAADSSEQKSVEIMRKFSEQYARRSSTFFCSDKSVTAIVIKKKKPLFCTGLLTTRINSELLSAPAGIMTTRPPSRPKTSGTARASPCEKGGVVNYLVLAARQ</sequence>
<evidence type="ECO:0000256" key="1">
    <source>
        <dbReference type="ARBA" id="ARBA00001966"/>
    </source>
</evidence>
<evidence type="ECO:0000256" key="14">
    <source>
        <dbReference type="ARBA" id="ARBA00048150"/>
    </source>
</evidence>
<name>A0A8I6XKE4_HORVV</name>
<evidence type="ECO:0000256" key="3">
    <source>
        <dbReference type="ARBA" id="ARBA00007941"/>
    </source>
</evidence>
<keyword evidence="11" id="KW-1015">Disulfide bond</keyword>
<dbReference type="EC" id="1.8.7.2" evidence="4"/>
<evidence type="ECO:0000313" key="16">
    <source>
        <dbReference type="EnsemblPlants" id="HORVU.MOREX.r3.2HG0167280.1"/>
    </source>
</evidence>
<evidence type="ECO:0000256" key="2">
    <source>
        <dbReference type="ARBA" id="ARBA00003945"/>
    </source>
</evidence>
<evidence type="ECO:0000256" key="10">
    <source>
        <dbReference type="ARBA" id="ARBA00023014"/>
    </source>
</evidence>
<evidence type="ECO:0000256" key="8">
    <source>
        <dbReference type="ARBA" id="ARBA00023002"/>
    </source>
</evidence>
<dbReference type="PANTHER" id="PTHR35113">
    <property type="entry name" value="FERREDOXIN-THIOREDOXIN REDUCTASE CATALYTIC CHAIN, CHLOROPLASTIC"/>
    <property type="match status" value="1"/>
</dbReference>
<evidence type="ECO:0000256" key="7">
    <source>
        <dbReference type="ARBA" id="ARBA00022723"/>
    </source>
</evidence>
<reference evidence="17" key="1">
    <citation type="journal article" date="2012" name="Nature">
        <title>A physical, genetic and functional sequence assembly of the barley genome.</title>
        <authorList>
            <consortium name="The International Barley Genome Sequencing Consortium"/>
            <person name="Mayer K.F."/>
            <person name="Waugh R."/>
            <person name="Brown J.W."/>
            <person name="Schulman A."/>
            <person name="Langridge P."/>
            <person name="Platzer M."/>
            <person name="Fincher G.B."/>
            <person name="Muehlbauer G.J."/>
            <person name="Sato K."/>
            <person name="Close T.J."/>
            <person name="Wise R.P."/>
            <person name="Stein N."/>
        </authorList>
    </citation>
    <scope>NUCLEOTIDE SEQUENCE [LARGE SCALE GENOMIC DNA]</scope>
    <source>
        <strain evidence="17">cv. Morex</strain>
    </source>
</reference>
<organism evidence="16 17">
    <name type="scientific">Hordeum vulgare subsp. vulgare</name>
    <name type="common">Domesticated barley</name>
    <dbReference type="NCBI Taxonomy" id="112509"/>
    <lineage>
        <taxon>Eukaryota</taxon>
        <taxon>Viridiplantae</taxon>
        <taxon>Streptophyta</taxon>
        <taxon>Embryophyta</taxon>
        <taxon>Tracheophyta</taxon>
        <taxon>Spermatophyta</taxon>
        <taxon>Magnoliopsida</taxon>
        <taxon>Liliopsida</taxon>
        <taxon>Poales</taxon>
        <taxon>Poaceae</taxon>
        <taxon>BOP clade</taxon>
        <taxon>Pooideae</taxon>
        <taxon>Triticodae</taxon>
        <taxon>Triticeae</taxon>
        <taxon>Hordeinae</taxon>
        <taxon>Hordeum</taxon>
    </lineage>
</organism>
<evidence type="ECO:0000256" key="11">
    <source>
        <dbReference type="ARBA" id="ARBA00023157"/>
    </source>
</evidence>
<dbReference type="Proteomes" id="UP000011116">
    <property type="component" value="Chromosome 2H"/>
</dbReference>
<keyword evidence="7" id="KW-0479">Metal-binding</keyword>
<dbReference type="PANTHER" id="PTHR35113:SF1">
    <property type="entry name" value="FERREDOXIN-THIOREDOXIN REDUCTASE CATALYTIC CHAIN, CHLOROPLASTIC"/>
    <property type="match status" value="1"/>
</dbReference>
<evidence type="ECO:0000256" key="12">
    <source>
        <dbReference type="ARBA" id="ARBA00026011"/>
    </source>
</evidence>
<keyword evidence="8" id="KW-0560">Oxidoreductase</keyword>
<reference evidence="16" key="3">
    <citation type="submission" date="2022-01" db="UniProtKB">
        <authorList>
            <consortium name="EnsemblPlants"/>
        </authorList>
    </citation>
    <scope>IDENTIFICATION</scope>
    <source>
        <strain evidence="16">subsp. vulgare</strain>
    </source>
</reference>
<keyword evidence="10" id="KW-0411">Iron-sulfur</keyword>
<proteinExistence type="inferred from homology"/>
<evidence type="ECO:0000256" key="5">
    <source>
        <dbReference type="ARBA" id="ARBA00018993"/>
    </source>
</evidence>
<evidence type="ECO:0000256" key="4">
    <source>
        <dbReference type="ARBA" id="ARBA00012358"/>
    </source>
</evidence>
<feature type="region of interest" description="Disordered" evidence="15">
    <location>
        <begin position="103"/>
        <end position="122"/>
    </location>
</feature>
<dbReference type="InterPro" id="IPR004209">
    <property type="entry name" value="FTR_bsu"/>
</dbReference>
<comment type="catalytic activity">
    <reaction evidence="14">
        <text>[thioredoxin]-disulfide + 2 reduced [2Fe-2S]-[ferredoxin] + 2 H(+) = [thioredoxin]-dithiol + 2 oxidized [2Fe-2S]-[ferredoxin]</text>
        <dbReference type="Rhea" id="RHEA:42336"/>
        <dbReference type="Rhea" id="RHEA-COMP:10000"/>
        <dbReference type="Rhea" id="RHEA-COMP:10001"/>
        <dbReference type="Rhea" id="RHEA-COMP:10698"/>
        <dbReference type="Rhea" id="RHEA-COMP:10700"/>
        <dbReference type="ChEBI" id="CHEBI:15378"/>
        <dbReference type="ChEBI" id="CHEBI:29950"/>
        <dbReference type="ChEBI" id="CHEBI:33737"/>
        <dbReference type="ChEBI" id="CHEBI:33738"/>
        <dbReference type="ChEBI" id="CHEBI:50058"/>
        <dbReference type="EC" id="1.8.7.2"/>
    </reaction>
</comment>
<evidence type="ECO:0000313" key="17">
    <source>
        <dbReference type="Proteomes" id="UP000011116"/>
    </source>
</evidence>
<protein>
    <recommendedName>
        <fullName evidence="5">Ferredoxin-thioredoxin reductase catalytic chain, chloroplastic</fullName>
        <ecNumber evidence="4">1.8.7.2</ecNumber>
    </recommendedName>
    <alternativeName>
        <fullName evidence="13">Ferredoxin-thioredoxin reductase subunit B</fullName>
    </alternativeName>
</protein>
<dbReference type="Gramene" id="HORVU.MOREX.r3.2HG0167280.1">
    <property type="protein sequence ID" value="HORVU.MOREX.r3.2HG0167280.1"/>
    <property type="gene ID" value="HORVU.MOREX.r3.2HG0167280"/>
</dbReference>
<dbReference type="GO" id="GO:0015979">
    <property type="term" value="P:photosynthesis"/>
    <property type="evidence" value="ECO:0000318"/>
    <property type="project" value="GO_Central"/>
</dbReference>
<dbReference type="AlphaFoldDB" id="A0A8I6XKE4"/>
<dbReference type="Pfam" id="PF02943">
    <property type="entry name" value="FeThRed_B"/>
    <property type="match status" value="1"/>
</dbReference>
<keyword evidence="17" id="KW-1185">Reference proteome</keyword>
<dbReference type="GO" id="GO:0046872">
    <property type="term" value="F:metal ion binding"/>
    <property type="evidence" value="ECO:0007669"/>
    <property type="project" value="UniProtKB-KW"/>
</dbReference>
<dbReference type="SUPFAM" id="SSF57662">
    <property type="entry name" value="Ferredoxin thioredoxin reductase (FTR), catalytic beta chain"/>
    <property type="match status" value="1"/>
</dbReference>
<reference evidence="16" key="2">
    <citation type="submission" date="2020-10" db="EMBL/GenBank/DDBJ databases">
        <authorList>
            <person name="Scholz U."/>
            <person name="Mascher M."/>
            <person name="Fiebig A."/>
        </authorList>
    </citation>
    <scope>NUCLEOTIDE SEQUENCE [LARGE SCALE GENOMIC DNA]</scope>
    <source>
        <strain evidence="16">cv. Morex</strain>
    </source>
</reference>
<comment type="similarity">
    <text evidence="3">Belongs to the ferredoxin thioredoxin reductase beta subunit family.</text>
</comment>
<keyword evidence="9" id="KW-0408">Iron</keyword>
<keyword evidence="6" id="KW-0004">4Fe-4S</keyword>
<comment type="cofactor">
    <cofactor evidence="1">
        <name>[4Fe-4S] cluster</name>
        <dbReference type="ChEBI" id="CHEBI:49883"/>
    </cofactor>
</comment>
<dbReference type="GO" id="GO:0051539">
    <property type="term" value="F:4 iron, 4 sulfur cluster binding"/>
    <property type="evidence" value="ECO:0007669"/>
    <property type="project" value="UniProtKB-KW"/>
</dbReference>
<dbReference type="GO" id="GO:0103012">
    <property type="term" value="F:ferredoxin-thioredoxin reductase activity"/>
    <property type="evidence" value="ECO:0000318"/>
    <property type="project" value="GO_Central"/>
</dbReference>
<dbReference type="Gene3D" id="3.90.460.10">
    <property type="entry name" value="Ferredoxin thioredoxin reductase catalytic beta subunit"/>
    <property type="match status" value="1"/>
</dbReference>
<comment type="function">
    <text evidence="2">Catalytic subunit of the ferredoxin-thioredoxin reductase (FTR), which catalyzes the two-electron reduction of thioredoxins by the electrons provided by reduced ferredoxin.</text>
</comment>
<evidence type="ECO:0000256" key="9">
    <source>
        <dbReference type="ARBA" id="ARBA00023004"/>
    </source>
</evidence>
<evidence type="ECO:0000256" key="13">
    <source>
        <dbReference type="ARBA" id="ARBA00030295"/>
    </source>
</evidence>
<evidence type="ECO:0000256" key="15">
    <source>
        <dbReference type="SAM" id="MobiDB-lite"/>
    </source>
</evidence>
<dbReference type="EnsemblPlants" id="HORVU.MOREX.r3.2HG0167280.1">
    <property type="protein sequence ID" value="HORVU.MOREX.r3.2HG0167280.1"/>
    <property type="gene ID" value="HORVU.MOREX.r3.2HG0167280"/>
</dbReference>
<evidence type="ECO:0000256" key="6">
    <source>
        <dbReference type="ARBA" id="ARBA00022485"/>
    </source>
</evidence>